<proteinExistence type="inferred from homology"/>
<organism evidence="9 10">
    <name type="scientific">Thanatephorus cucumeris (strain AG1-IA)</name>
    <name type="common">Rice sheath blight fungus</name>
    <name type="synonym">Rhizoctonia solani</name>
    <dbReference type="NCBI Taxonomy" id="983506"/>
    <lineage>
        <taxon>Eukaryota</taxon>
        <taxon>Fungi</taxon>
        <taxon>Dikarya</taxon>
        <taxon>Basidiomycota</taxon>
        <taxon>Agaricomycotina</taxon>
        <taxon>Agaricomycetes</taxon>
        <taxon>Cantharellales</taxon>
        <taxon>Ceratobasidiaceae</taxon>
        <taxon>Rhizoctonia</taxon>
        <taxon>Rhizoctonia solani AG-1</taxon>
    </lineage>
</organism>
<comment type="similarity">
    <text evidence="1">Belongs to the universal ribosomal protein uS4 family.</text>
</comment>
<evidence type="ECO:0000256" key="6">
    <source>
        <dbReference type="PROSITE-ProRule" id="PRU00182"/>
    </source>
</evidence>
<gene>
    <name evidence="9" type="ORF">AG1IA_06184</name>
</gene>
<dbReference type="GO" id="GO:0042274">
    <property type="term" value="P:ribosomal small subunit biogenesis"/>
    <property type="evidence" value="ECO:0007669"/>
    <property type="project" value="TreeGrafter"/>
</dbReference>
<feature type="region of interest" description="Disordered" evidence="7">
    <location>
        <begin position="133"/>
        <end position="163"/>
    </location>
</feature>
<dbReference type="CDD" id="cd00165">
    <property type="entry name" value="S4"/>
    <property type="match status" value="1"/>
</dbReference>
<protein>
    <submittedName>
        <fullName evidence="9">Nam9 protein</fullName>
    </submittedName>
</protein>
<dbReference type="InterPro" id="IPR002942">
    <property type="entry name" value="S4_RNA-bd"/>
</dbReference>
<dbReference type="STRING" id="983506.L8WNR1"/>
<feature type="compositionally biased region" description="Polar residues" evidence="7">
    <location>
        <begin position="145"/>
        <end position="163"/>
    </location>
</feature>
<dbReference type="InterPro" id="IPR018079">
    <property type="entry name" value="Ribosomal_uS4_CS"/>
</dbReference>
<feature type="domain" description="RNA-binding S4" evidence="8">
    <location>
        <begin position="177"/>
        <end position="246"/>
    </location>
</feature>
<dbReference type="GO" id="GO:0019843">
    <property type="term" value="F:rRNA binding"/>
    <property type="evidence" value="ECO:0007669"/>
    <property type="project" value="UniProtKB-KW"/>
</dbReference>
<dbReference type="OMA" id="GDMFQVE"/>
<evidence type="ECO:0000256" key="2">
    <source>
        <dbReference type="ARBA" id="ARBA00022730"/>
    </source>
</evidence>
<dbReference type="GO" id="GO:0003735">
    <property type="term" value="F:structural constituent of ribosome"/>
    <property type="evidence" value="ECO:0007669"/>
    <property type="project" value="TreeGrafter"/>
</dbReference>
<evidence type="ECO:0000313" key="10">
    <source>
        <dbReference type="Proteomes" id="UP000011668"/>
    </source>
</evidence>
<dbReference type="SUPFAM" id="SSF55174">
    <property type="entry name" value="Alpha-L RNA-binding motif"/>
    <property type="match status" value="1"/>
</dbReference>
<sequence length="413" mass="46156">MKRNLTPIEPTRNRHVDCLVNRTRGGCDGTSFTLCMLREDQNSWELLSPCSLKLNNEGRQCLQLGAKPPANAVNLWSIWNRSIGPGTAGVKFTKSSKTLFQQRWAAKRYIRAYHGDWIAEKRFQRWFLPSGLPSTRPSTSSTTTKAVQSYTGRKLQSQRSSTQPTPVTSLMLVEVERRLDVFIFRCCFATSAWQARQLVVHGKVKLNGKKVGGAQTNPNVLLNPGDMVSVDPSAIDMLKVVQSPVEDTPKQEANETPKDVSEPEGQVEAATTKAEEKLNTASEASSTNPSIPPTTKPRSALEDLPKTFIKPDTKATVLNHRGTSFSLPAYASPHLFIPAYIEPAFNTCSAVYVRHPTARPGYSEIPSPFGADGEVMRFTWEWYKRHRPRMRSKKDTWINPVSEIQPTDPTLRS</sequence>
<dbReference type="OrthoDB" id="3356781at2759"/>
<dbReference type="PANTHER" id="PTHR11831:SF4">
    <property type="entry name" value="SMALL RIBOSOMAL SUBUNIT PROTEIN US4M"/>
    <property type="match status" value="1"/>
</dbReference>
<evidence type="ECO:0000256" key="5">
    <source>
        <dbReference type="ARBA" id="ARBA00023274"/>
    </source>
</evidence>
<dbReference type="InterPro" id="IPR036986">
    <property type="entry name" value="S4_RNA-bd_sf"/>
</dbReference>
<dbReference type="Proteomes" id="UP000011668">
    <property type="component" value="Unassembled WGS sequence"/>
</dbReference>
<dbReference type="PANTHER" id="PTHR11831">
    <property type="entry name" value="30S 40S RIBOSOMAL PROTEIN"/>
    <property type="match status" value="1"/>
</dbReference>
<feature type="region of interest" description="Disordered" evidence="7">
    <location>
        <begin position="244"/>
        <end position="302"/>
    </location>
</feature>
<dbReference type="PROSITE" id="PS50889">
    <property type="entry name" value="S4"/>
    <property type="match status" value="1"/>
</dbReference>
<comment type="caution">
    <text evidence="9">The sequence shown here is derived from an EMBL/GenBank/DDBJ whole genome shotgun (WGS) entry which is preliminary data.</text>
</comment>
<dbReference type="SMART" id="SM00363">
    <property type="entry name" value="S4"/>
    <property type="match status" value="1"/>
</dbReference>
<dbReference type="Pfam" id="PF01479">
    <property type="entry name" value="S4"/>
    <property type="match status" value="1"/>
</dbReference>
<feature type="compositionally biased region" description="Basic and acidic residues" evidence="7">
    <location>
        <begin position="247"/>
        <end position="261"/>
    </location>
</feature>
<keyword evidence="5" id="KW-0687">Ribonucleoprotein</keyword>
<feature type="compositionally biased region" description="Polar residues" evidence="7">
    <location>
        <begin position="279"/>
        <end position="289"/>
    </location>
</feature>
<dbReference type="Gene3D" id="3.10.290.10">
    <property type="entry name" value="RNA-binding S4 domain"/>
    <property type="match status" value="1"/>
</dbReference>
<dbReference type="HOGENOM" id="CLU_041823_0_0_1"/>
<evidence type="ECO:0000256" key="3">
    <source>
        <dbReference type="ARBA" id="ARBA00022884"/>
    </source>
</evidence>
<accession>L8WNR1</accession>
<keyword evidence="3 6" id="KW-0694">RNA-binding</keyword>
<evidence type="ECO:0000259" key="8">
    <source>
        <dbReference type="SMART" id="SM00363"/>
    </source>
</evidence>
<keyword evidence="4" id="KW-0689">Ribosomal protein</keyword>
<reference evidence="9 10" key="1">
    <citation type="journal article" date="2013" name="Nat. Commun.">
        <title>The evolution and pathogenic mechanisms of the rice sheath blight pathogen.</title>
        <authorList>
            <person name="Zheng A."/>
            <person name="Lin R."/>
            <person name="Xu L."/>
            <person name="Qin P."/>
            <person name="Tang C."/>
            <person name="Ai P."/>
            <person name="Zhang D."/>
            <person name="Liu Y."/>
            <person name="Sun Z."/>
            <person name="Feng H."/>
            <person name="Wang Y."/>
            <person name="Chen Y."/>
            <person name="Liang X."/>
            <person name="Fu R."/>
            <person name="Li Q."/>
            <person name="Zhang J."/>
            <person name="Yu X."/>
            <person name="Xie Z."/>
            <person name="Ding L."/>
            <person name="Guan P."/>
            <person name="Tang J."/>
            <person name="Liang Y."/>
            <person name="Wang S."/>
            <person name="Deng Q."/>
            <person name="Li S."/>
            <person name="Zhu J."/>
            <person name="Wang L."/>
            <person name="Liu H."/>
            <person name="Li P."/>
        </authorList>
    </citation>
    <scope>NUCLEOTIDE SEQUENCE [LARGE SCALE GENOMIC DNA]</scope>
    <source>
        <strain evidence="10">AG-1 IA</strain>
    </source>
</reference>
<feature type="compositionally biased region" description="Low complexity" evidence="7">
    <location>
        <begin position="133"/>
        <end position="144"/>
    </location>
</feature>
<dbReference type="EMBL" id="AFRT01001629">
    <property type="protein sequence ID" value="ELU39776.1"/>
    <property type="molecule type" value="Genomic_DNA"/>
</dbReference>
<evidence type="ECO:0000256" key="7">
    <source>
        <dbReference type="SAM" id="MobiDB-lite"/>
    </source>
</evidence>
<dbReference type="AlphaFoldDB" id="L8WNR1"/>
<dbReference type="GO" id="GO:0005763">
    <property type="term" value="C:mitochondrial small ribosomal subunit"/>
    <property type="evidence" value="ECO:0007669"/>
    <property type="project" value="TreeGrafter"/>
</dbReference>
<keyword evidence="10" id="KW-1185">Reference proteome</keyword>
<evidence type="ECO:0000256" key="1">
    <source>
        <dbReference type="ARBA" id="ARBA00007465"/>
    </source>
</evidence>
<dbReference type="InterPro" id="IPR022801">
    <property type="entry name" value="Ribosomal_uS4"/>
</dbReference>
<evidence type="ECO:0000256" key="4">
    <source>
        <dbReference type="ARBA" id="ARBA00022980"/>
    </source>
</evidence>
<dbReference type="PROSITE" id="PS00632">
    <property type="entry name" value="RIBOSOMAL_S4"/>
    <property type="match status" value="1"/>
</dbReference>
<name>L8WNR1_THACA</name>
<evidence type="ECO:0000313" key="9">
    <source>
        <dbReference type="EMBL" id="ELU39776.1"/>
    </source>
</evidence>
<keyword evidence="2 6" id="KW-0699">rRNA-binding</keyword>